<feature type="region of interest" description="Disordered" evidence="1">
    <location>
        <begin position="669"/>
        <end position="695"/>
    </location>
</feature>
<keyword evidence="3" id="KW-1185">Reference proteome</keyword>
<reference evidence="2" key="1">
    <citation type="journal article" date="2023" name="Front. Mar. Sci.">
        <title>A new Merluccius polli reference genome to investigate the effects of global change in West African waters.</title>
        <authorList>
            <person name="Mateo J.L."/>
            <person name="Blanco-Fernandez C."/>
            <person name="Garcia-Vazquez E."/>
            <person name="Machado-Schiaffino G."/>
        </authorList>
    </citation>
    <scope>NUCLEOTIDE SEQUENCE</scope>
    <source>
        <strain evidence="2">C29</strain>
        <tissue evidence="2">Fin</tissue>
    </source>
</reference>
<dbReference type="Proteomes" id="UP001174136">
    <property type="component" value="Unassembled WGS sequence"/>
</dbReference>
<evidence type="ECO:0000313" key="2">
    <source>
        <dbReference type="EMBL" id="KAK0134333.1"/>
    </source>
</evidence>
<proteinExistence type="predicted"/>
<accession>A0AA47M654</accession>
<evidence type="ECO:0000256" key="1">
    <source>
        <dbReference type="SAM" id="MobiDB-lite"/>
    </source>
</evidence>
<dbReference type="AlphaFoldDB" id="A0AA47M654"/>
<comment type="caution">
    <text evidence="2">The sequence shown here is derived from an EMBL/GenBank/DDBJ whole genome shotgun (WGS) entry which is preliminary data.</text>
</comment>
<feature type="compositionally biased region" description="Low complexity" evidence="1">
    <location>
        <begin position="670"/>
        <end position="688"/>
    </location>
</feature>
<organism evidence="2 3">
    <name type="scientific">Merluccius polli</name>
    <name type="common">Benguela hake</name>
    <name type="synonym">Merluccius cadenati</name>
    <dbReference type="NCBI Taxonomy" id="89951"/>
    <lineage>
        <taxon>Eukaryota</taxon>
        <taxon>Metazoa</taxon>
        <taxon>Chordata</taxon>
        <taxon>Craniata</taxon>
        <taxon>Vertebrata</taxon>
        <taxon>Euteleostomi</taxon>
        <taxon>Actinopterygii</taxon>
        <taxon>Neopterygii</taxon>
        <taxon>Teleostei</taxon>
        <taxon>Neoteleostei</taxon>
        <taxon>Acanthomorphata</taxon>
        <taxon>Zeiogadaria</taxon>
        <taxon>Gadariae</taxon>
        <taxon>Gadiformes</taxon>
        <taxon>Gadoidei</taxon>
        <taxon>Merlucciidae</taxon>
        <taxon>Merluccius</taxon>
    </lineage>
</organism>
<protein>
    <submittedName>
        <fullName evidence="2">Uncharacterized protein</fullName>
    </submittedName>
</protein>
<dbReference type="EMBL" id="JAOPHQ010005713">
    <property type="protein sequence ID" value="KAK0134333.1"/>
    <property type="molecule type" value="Genomic_DNA"/>
</dbReference>
<dbReference type="PANTHER" id="PTHR31025:SF19">
    <property type="entry name" value="SI:CH73-42K18.1-RELATED"/>
    <property type="match status" value="1"/>
</dbReference>
<gene>
    <name evidence="2" type="ORF">N1851_030094</name>
</gene>
<sequence length="848" mass="95749">MKTLTLVTDALHSLNPLSSISQSGCLGSDQRRLSYFKEKNGVIDPVEYVLDLPLKETFVYVSILKTLQRLLNRGDVIDKVLEEASTESLPGHYKTLFDGSYFRENPLLSGEDQTFSLGLYIDDFEVCNPLGTSRKKHKLCAIYWVIANLPVKYRSSLSSIYLALLCKSVDAKTFGYDRIVEPRLRDLQLLENQGIYISRLGTSIRGTVLYLSSDNLGAHSFAGFQEIFNVDKFCHFCLASRSDIQSCSVQSKSFLLRTKESYNDNVSRLRENECLKSFPPDFLHDLLEGIVPFELCLCLKKIIGQKYFTLDYLNTAIQRFPYTFSDRVNRPQKIPEKVLVSATIGGNNHEHWTLLRLLPLLIGDVVPEDDAWSVILELKDIVELLASQKTVTDWLKLKPKHFLEHYAHLNRCFGPLTQTYVGILPGYAQPVEVKGVSNISLDIVASSVKQAIEKKCRTTLSSVSLATTAYMHGTRYTKGMFVSVGSTSGLPDFCKIVHVLLVCNKLFFLLEPFSAWYLEHLRCYKVCKRDPAQLMVAEPEDLNHYIPLSAYTVQGQLVVSPKAFLLEFGASAYSFCPVFNNKGTGIFIMLLRIILSENDIRKVTIDNLPETVDDFCSILKTKLGLEGDLVIQYQDPEFDNELCNLSSMSELPKDKATLKVHTKSSESYHTDSTLDTASLSSSLEESPSGTQTHQLPQPFVIPAFSFDVELKLKQGNEAFHRDVTLLDISKDMKSDILDKLAEAIYAHNPYPSRDDYDHVAQALINKHPCLKEPGSVSGWYCWKFSLKFKMGNFRQKMRLTGCSELRVNARTSGSKGSKRLKRARKSEVNFLPDFPEGKVKRQVASLVR</sequence>
<name>A0AA47M654_MERPO</name>
<evidence type="ECO:0000313" key="3">
    <source>
        <dbReference type="Proteomes" id="UP001174136"/>
    </source>
</evidence>
<dbReference type="PANTHER" id="PTHR31025">
    <property type="entry name" value="SI:CH211-196P9.1-RELATED"/>
    <property type="match status" value="1"/>
</dbReference>